<accession>A0A8J8NHZ8</accession>
<sequence length="71" mass="8480">MVILRKKIIWIFITWKSESKIRQYEYQSNELVIIILCSSLAIKIITSLLRKISNIYSKLVLRSNIELVQRQ</sequence>
<organism evidence="1 2">
    <name type="scientific">Halteria grandinella</name>
    <dbReference type="NCBI Taxonomy" id="5974"/>
    <lineage>
        <taxon>Eukaryota</taxon>
        <taxon>Sar</taxon>
        <taxon>Alveolata</taxon>
        <taxon>Ciliophora</taxon>
        <taxon>Intramacronucleata</taxon>
        <taxon>Spirotrichea</taxon>
        <taxon>Stichotrichia</taxon>
        <taxon>Sporadotrichida</taxon>
        <taxon>Halteriidae</taxon>
        <taxon>Halteria</taxon>
    </lineage>
</organism>
<protein>
    <submittedName>
        <fullName evidence="1">Uncharacterized protein</fullName>
    </submittedName>
</protein>
<dbReference type="AlphaFoldDB" id="A0A8J8NHZ8"/>
<reference evidence="1" key="1">
    <citation type="submission" date="2019-06" db="EMBL/GenBank/DDBJ databases">
        <authorList>
            <person name="Zheng W."/>
        </authorList>
    </citation>
    <scope>NUCLEOTIDE SEQUENCE</scope>
    <source>
        <strain evidence="1">QDHG01</strain>
    </source>
</reference>
<proteinExistence type="predicted"/>
<keyword evidence="2" id="KW-1185">Reference proteome</keyword>
<comment type="caution">
    <text evidence="1">The sequence shown here is derived from an EMBL/GenBank/DDBJ whole genome shotgun (WGS) entry which is preliminary data.</text>
</comment>
<dbReference type="Proteomes" id="UP000785679">
    <property type="component" value="Unassembled WGS sequence"/>
</dbReference>
<evidence type="ECO:0000313" key="1">
    <source>
        <dbReference type="EMBL" id="TNV75054.1"/>
    </source>
</evidence>
<dbReference type="EMBL" id="RRYP01016511">
    <property type="protein sequence ID" value="TNV75054.1"/>
    <property type="molecule type" value="Genomic_DNA"/>
</dbReference>
<name>A0A8J8NHZ8_HALGN</name>
<evidence type="ECO:0000313" key="2">
    <source>
        <dbReference type="Proteomes" id="UP000785679"/>
    </source>
</evidence>
<gene>
    <name evidence="1" type="ORF">FGO68_gene1706</name>
</gene>